<proteinExistence type="predicted"/>
<accession>A0A6C0LTI9</accession>
<reference evidence="1" key="1">
    <citation type="journal article" date="2020" name="Nature">
        <title>Giant virus diversity and host interactions through global metagenomics.</title>
        <authorList>
            <person name="Schulz F."/>
            <person name="Roux S."/>
            <person name="Paez-Espino D."/>
            <person name="Jungbluth S."/>
            <person name="Walsh D.A."/>
            <person name="Denef V.J."/>
            <person name="McMahon K.D."/>
            <person name="Konstantinidis K.T."/>
            <person name="Eloe-Fadrosh E.A."/>
            <person name="Kyrpides N.C."/>
            <person name="Woyke T."/>
        </authorList>
    </citation>
    <scope>NUCLEOTIDE SEQUENCE</scope>
    <source>
        <strain evidence="1">GVMAG-S-1014582-52</strain>
    </source>
</reference>
<name>A0A6C0LTI9_9ZZZZ</name>
<evidence type="ECO:0000313" key="1">
    <source>
        <dbReference type="EMBL" id="QHU33318.1"/>
    </source>
</evidence>
<sequence>MFKIQKITIGIVLFGKSIRFTYLSYVRTTELVNTFIPIGQEIKYIIDSVFYQTYQPLPMIVYHKNHRIEIMEEEKFDIILRFFYRKMKDLDMKLYLSNGVIIEYINQDDIINWDSRITTLVRGKVPKQNHIRALIDISDQLFDHNPRINIKITFYTKGRYDPNYLIKENPFYIEQINTFMEYKYDESDLIFFNNVVGFFGYNIITGEVKSKLTDELEDYLIKSFRKNFPHSVGLIEIFVMVLQIDANYRSIIYN</sequence>
<protein>
    <submittedName>
        <fullName evidence="1">Uncharacterized protein</fullName>
    </submittedName>
</protein>
<dbReference type="EMBL" id="MN740556">
    <property type="protein sequence ID" value="QHU33318.1"/>
    <property type="molecule type" value="Genomic_DNA"/>
</dbReference>
<organism evidence="1">
    <name type="scientific">viral metagenome</name>
    <dbReference type="NCBI Taxonomy" id="1070528"/>
    <lineage>
        <taxon>unclassified sequences</taxon>
        <taxon>metagenomes</taxon>
        <taxon>organismal metagenomes</taxon>
    </lineage>
</organism>
<dbReference type="AlphaFoldDB" id="A0A6C0LTI9"/>